<dbReference type="PANTHER" id="PTHR22642">
    <property type="entry name" value="IMIDAZOLONEPROPIONASE"/>
    <property type="match status" value="1"/>
</dbReference>
<evidence type="ECO:0000313" key="3">
    <source>
        <dbReference type="Proteomes" id="UP000675664"/>
    </source>
</evidence>
<dbReference type="Proteomes" id="UP000675664">
    <property type="component" value="Unassembled WGS sequence"/>
</dbReference>
<dbReference type="EMBL" id="JAGSND010000001">
    <property type="protein sequence ID" value="MBR0596708.1"/>
    <property type="molecule type" value="Genomic_DNA"/>
</dbReference>
<dbReference type="SUPFAM" id="SSF51338">
    <property type="entry name" value="Composite domain of metallo-dependent hydrolases"/>
    <property type="match status" value="1"/>
</dbReference>
<evidence type="ECO:0000313" key="2">
    <source>
        <dbReference type="EMBL" id="MBR0596708.1"/>
    </source>
</evidence>
<gene>
    <name evidence="2" type="ORF">KCX82_02355</name>
</gene>
<dbReference type="PANTHER" id="PTHR22642:SF2">
    <property type="entry name" value="PROTEIN LONG AFTER FAR-RED 3"/>
    <property type="match status" value="1"/>
</dbReference>
<dbReference type="Gene3D" id="2.30.40.10">
    <property type="entry name" value="Urease, subunit C, domain 1"/>
    <property type="match status" value="1"/>
</dbReference>
<dbReference type="Gene3D" id="3.20.20.140">
    <property type="entry name" value="Metal-dependent hydrolases"/>
    <property type="match status" value="1"/>
</dbReference>
<dbReference type="InterPro" id="IPR013108">
    <property type="entry name" value="Amidohydro_3"/>
</dbReference>
<dbReference type="CDD" id="cd01300">
    <property type="entry name" value="YtcJ_like"/>
    <property type="match status" value="1"/>
</dbReference>
<dbReference type="InterPro" id="IPR011059">
    <property type="entry name" value="Metal-dep_hydrolase_composite"/>
</dbReference>
<feature type="domain" description="Amidohydrolase 3" evidence="1">
    <location>
        <begin position="55"/>
        <end position="544"/>
    </location>
</feature>
<comment type="caution">
    <text evidence="2">The sequence shown here is derived from an EMBL/GenBank/DDBJ whole genome shotgun (WGS) entry which is preliminary data.</text>
</comment>
<reference evidence="2" key="2">
    <citation type="submission" date="2021-04" db="EMBL/GenBank/DDBJ databases">
        <authorList>
            <person name="Liu J."/>
        </authorList>
    </citation>
    <scope>NUCLEOTIDE SEQUENCE</scope>
    <source>
        <strain evidence="2">BAD-6</strain>
    </source>
</reference>
<protein>
    <submittedName>
        <fullName evidence="2">Amidohydrolase</fullName>
    </submittedName>
</protein>
<dbReference type="Gene3D" id="3.10.310.70">
    <property type="match status" value="1"/>
</dbReference>
<dbReference type="Pfam" id="PF07969">
    <property type="entry name" value="Amidohydro_3"/>
    <property type="match status" value="1"/>
</dbReference>
<accession>A0A8J8AZN1</accession>
<dbReference type="InterPro" id="IPR032466">
    <property type="entry name" value="Metal_Hydrolase"/>
</dbReference>
<dbReference type="SUPFAM" id="SSF51556">
    <property type="entry name" value="Metallo-dependent hydrolases"/>
    <property type="match status" value="1"/>
</dbReference>
<proteinExistence type="predicted"/>
<dbReference type="RefSeq" id="WP_227016829.1">
    <property type="nucleotide sequence ID" value="NZ_JAGSND010000001.1"/>
</dbReference>
<dbReference type="InterPro" id="IPR033932">
    <property type="entry name" value="YtcJ-like"/>
</dbReference>
<dbReference type="GO" id="GO:0016810">
    <property type="term" value="F:hydrolase activity, acting on carbon-nitrogen (but not peptide) bonds"/>
    <property type="evidence" value="ECO:0007669"/>
    <property type="project" value="InterPro"/>
</dbReference>
<evidence type="ECO:0000259" key="1">
    <source>
        <dbReference type="Pfam" id="PF07969"/>
    </source>
</evidence>
<sequence>MNFDFSYVDTVFKNGKIITVDKKDTIEEAVGIKGNKIVFVGSNEDIDKITDEKTKVIDLNGKTLCPGFIDTHYHPILNGFFGNDEDAAIINTGYSNCKSIQDILALIRKAAEKRPVGQWISLMGYDQNRIEEKRHITIKELDEAAPDHPVQCMRTCGHVCIYNSKALETIGVFTPADAAKYAKDEIVVENGKLTGMVKDHTHFYLWSKVVYTDEQQIEAAMKSNQLLMENGITSVHDAGECDAPSYKIMQRLCREGKFKPRVYMMLHSIFGKPVSMEDNSHFLALGLESGIGDEHFRIGTCKFMIDGGTSGPSCATREPYSHDPNIPGILGWSREETADYIKMINDAGCQASAHAVGDLAIEFMVEGFEKAFETNPRLSARHRIEHCTIVDQDLIERMAKMNICPSCNPGFIAWNGRNYTKFYGEKRMAYFTALRSMIDAGVMVSIASDAPSGPVSSMALIDACVNRTDRVVNEPVDQRQAISLLEAIRLYTYNGAYSSYEEELKGSIEVGKLADLIVLSEDILSLPEDKLLDVRVDLTMIDGIVEYERYSE</sequence>
<name>A0A8J8AZN1_9FIRM</name>
<reference evidence="2" key="1">
    <citation type="submission" date="2021-04" db="EMBL/GenBank/DDBJ databases">
        <title>Sinoanaerobacter chloroacetimidivorans sp. nov., an obligate anaerobic bacterium isolated from anaerobic sludge.</title>
        <authorList>
            <person name="Bao Y."/>
        </authorList>
    </citation>
    <scope>NUCLEOTIDE SEQUENCE</scope>
    <source>
        <strain evidence="2">BAD-6</strain>
    </source>
</reference>
<dbReference type="AlphaFoldDB" id="A0A8J8AZN1"/>
<keyword evidence="3" id="KW-1185">Reference proteome</keyword>
<organism evidence="2 3">
    <name type="scientific">Sinanaerobacter chloroacetimidivorans</name>
    <dbReference type="NCBI Taxonomy" id="2818044"/>
    <lineage>
        <taxon>Bacteria</taxon>
        <taxon>Bacillati</taxon>
        <taxon>Bacillota</taxon>
        <taxon>Clostridia</taxon>
        <taxon>Peptostreptococcales</taxon>
        <taxon>Anaerovoracaceae</taxon>
        <taxon>Sinanaerobacter</taxon>
    </lineage>
</organism>